<proteinExistence type="predicted"/>
<comment type="caution">
    <text evidence="3">The sequence shown here is derived from an EMBL/GenBank/DDBJ whole genome shotgun (WGS) entry which is preliminary data.</text>
</comment>
<dbReference type="Gene3D" id="3.40.710.10">
    <property type="entry name" value="DD-peptidase/beta-lactamase superfamily"/>
    <property type="match status" value="1"/>
</dbReference>
<keyword evidence="4" id="KW-1185">Reference proteome</keyword>
<evidence type="ECO:0000313" key="3">
    <source>
        <dbReference type="EMBL" id="MBL1087910.1"/>
    </source>
</evidence>
<dbReference type="RefSeq" id="WP_201801146.1">
    <property type="nucleotide sequence ID" value="NZ_JAERRI010000001.1"/>
</dbReference>
<name>A0ABS1MJK9_9ACTN</name>
<evidence type="ECO:0000259" key="1">
    <source>
        <dbReference type="Pfam" id="PF00905"/>
    </source>
</evidence>
<feature type="domain" description="Penicillin-binding protein transpeptidase" evidence="1">
    <location>
        <begin position="273"/>
        <end position="540"/>
    </location>
</feature>
<organism evidence="3 4">
    <name type="scientific">Streptomyces siderophoricus</name>
    <dbReference type="NCBI Taxonomy" id="2802281"/>
    <lineage>
        <taxon>Bacteria</taxon>
        <taxon>Bacillati</taxon>
        <taxon>Actinomycetota</taxon>
        <taxon>Actinomycetes</taxon>
        <taxon>Kitasatosporales</taxon>
        <taxon>Streptomycetaceae</taxon>
        <taxon>Streptomyces</taxon>
    </lineage>
</organism>
<sequence length="548" mass="57237">MPRSGATAPATTRRRRPRPVVRTVTSVAVVSAVVVGGSYAAGLGPFARGATDAEPAALAQARAFLADWAAGRLPDAAGRTTRPATAQEVLRNFTAGLDIRRPTLTVAAAPTQAADDTVDVPFTATMPIADLGTWTYRSKLPLRQRSDGSWKVDWSLSVVHPRLSGTKKFHLEREDTGATPNVTDRKGASLSATTFPSLDPVLRQLDAGTDAGGARGAIQLVDRATGKVTRTEATFAKKPDRPARRPVRTTLDATWQAAAEKALASGAHGRNASLVALRIDNGEILAMANSPSSGFNRAVSGTYAPGSTWKIVTSSALLLKGAVAPSDVVDCPKYLTVGKEFHNVETSEHRNATFLKDFTESCNTAFISLRGKLGDRELGDVAGKYFGVGQKWRVGIASYDGSVPAPRDETEQAASMIGQGRIQANPLIMASVTATAVSGTFHQPSITHGNQNTTSTAPLPRKVVAQLRTMLRTTVTDGTARGLAGLPGDIGAKTGTAEVSDDEPNNGWLAAHRGNVALACVVEQGVTGGGSAGPVIRDLLTAAPADPS</sequence>
<reference evidence="3 4" key="1">
    <citation type="submission" date="2021-01" db="EMBL/GenBank/DDBJ databases">
        <title>WGS of actinomycetes isolated from Thailand.</title>
        <authorList>
            <person name="Thawai C."/>
        </authorList>
    </citation>
    <scope>NUCLEOTIDE SEQUENCE [LARGE SCALE GENOMIC DNA]</scope>
    <source>
        <strain evidence="3 4">CH9-7</strain>
    </source>
</reference>
<evidence type="ECO:0000313" key="4">
    <source>
        <dbReference type="Proteomes" id="UP000629371"/>
    </source>
</evidence>
<dbReference type="Pfam" id="PF00905">
    <property type="entry name" value="Transpeptidase"/>
    <property type="match status" value="1"/>
</dbReference>
<dbReference type="Proteomes" id="UP000629371">
    <property type="component" value="Unassembled WGS sequence"/>
</dbReference>
<dbReference type="Pfam" id="PF05223">
    <property type="entry name" value="MecA_N"/>
    <property type="match status" value="1"/>
</dbReference>
<dbReference type="InterPro" id="IPR050515">
    <property type="entry name" value="Beta-lactam/transpept"/>
</dbReference>
<dbReference type="InterPro" id="IPR001460">
    <property type="entry name" value="PCN-bd_Tpept"/>
</dbReference>
<dbReference type="SUPFAM" id="SSF56601">
    <property type="entry name" value="beta-lactamase/transpeptidase-like"/>
    <property type="match status" value="1"/>
</dbReference>
<dbReference type="PANTHER" id="PTHR30627:SF24">
    <property type="entry name" value="PENICILLIN-BINDING PROTEIN 4B"/>
    <property type="match status" value="1"/>
</dbReference>
<dbReference type="InterPro" id="IPR012338">
    <property type="entry name" value="Beta-lactam/transpept-like"/>
</dbReference>
<dbReference type="EMBL" id="JAERRI010000001">
    <property type="protein sequence ID" value="MBL1087910.1"/>
    <property type="molecule type" value="Genomic_DNA"/>
</dbReference>
<feature type="domain" description="NTF2-like N-terminal transpeptidase" evidence="2">
    <location>
        <begin position="57"/>
        <end position="166"/>
    </location>
</feature>
<gene>
    <name evidence="3" type="ORF">JK360_00640</name>
</gene>
<accession>A0ABS1MJK9</accession>
<protein>
    <submittedName>
        <fullName evidence="3">Penicillin-binding protein</fullName>
    </submittedName>
</protein>
<evidence type="ECO:0000259" key="2">
    <source>
        <dbReference type="Pfam" id="PF05223"/>
    </source>
</evidence>
<dbReference type="InterPro" id="IPR007887">
    <property type="entry name" value="MecA_N"/>
</dbReference>
<dbReference type="PANTHER" id="PTHR30627">
    <property type="entry name" value="PEPTIDOGLYCAN D,D-TRANSPEPTIDASE"/>
    <property type="match status" value="1"/>
</dbReference>